<dbReference type="InterPro" id="IPR008727">
    <property type="entry name" value="PAAR_motif"/>
</dbReference>
<evidence type="ECO:0000259" key="2">
    <source>
        <dbReference type="Pfam" id="PF09994"/>
    </source>
</evidence>
<evidence type="ECO:0000256" key="1">
    <source>
        <dbReference type="SAM" id="MobiDB-lite"/>
    </source>
</evidence>
<dbReference type="CDD" id="cd14744">
    <property type="entry name" value="PAAR_CT_2"/>
    <property type="match status" value="1"/>
</dbReference>
<feature type="region of interest" description="Disordered" evidence="1">
    <location>
        <begin position="1"/>
        <end position="25"/>
    </location>
</feature>
<dbReference type="EMBL" id="JAOCIZ010000052">
    <property type="protein sequence ID" value="MDH1506091.1"/>
    <property type="molecule type" value="Genomic_DNA"/>
</dbReference>
<organism evidence="3 4">
    <name type="scientific">Aeromonas caviae</name>
    <name type="common">Aeromonas punctata</name>
    <dbReference type="NCBI Taxonomy" id="648"/>
    <lineage>
        <taxon>Bacteria</taxon>
        <taxon>Pseudomonadati</taxon>
        <taxon>Pseudomonadota</taxon>
        <taxon>Gammaproteobacteria</taxon>
        <taxon>Aeromonadales</taxon>
        <taxon>Aeromonadaceae</taxon>
        <taxon>Aeromonas</taxon>
    </lineage>
</organism>
<dbReference type="AlphaFoldDB" id="A0A443XFX0"/>
<accession>A0A443XFX0</accession>
<dbReference type="Pfam" id="PF09994">
    <property type="entry name" value="T6SS_Tle1-like_cat"/>
    <property type="match status" value="1"/>
</dbReference>
<dbReference type="Proteomes" id="UP001161704">
    <property type="component" value="Unassembled WGS sequence"/>
</dbReference>
<dbReference type="InterPro" id="IPR018712">
    <property type="entry name" value="Tle1-like_cat"/>
</dbReference>
<dbReference type="Pfam" id="PF05488">
    <property type="entry name" value="PAAR_motif"/>
    <property type="match status" value="1"/>
</dbReference>
<proteinExistence type="predicted"/>
<protein>
    <submittedName>
        <fullName evidence="3">DUF2235 domain-containing protein</fullName>
    </submittedName>
</protein>
<feature type="region of interest" description="Disordered" evidence="1">
    <location>
        <begin position="89"/>
        <end position="119"/>
    </location>
</feature>
<dbReference type="RefSeq" id="WP_103829037.1">
    <property type="nucleotide sequence ID" value="NZ_CAWOMG010000190.1"/>
</dbReference>
<dbReference type="PANTHER" id="PTHR33840">
    <property type="match status" value="1"/>
</dbReference>
<name>A0A443XFX0_AERCA</name>
<comment type="caution">
    <text evidence="3">The sequence shown here is derived from an EMBL/GenBank/DDBJ whole genome shotgun (WGS) entry which is preliminary data.</text>
</comment>
<reference evidence="3" key="1">
    <citation type="submission" date="2022-09" db="EMBL/GenBank/DDBJ databases">
        <title>Intensive care unit water sources are persistently colonized with multi-drug resistant bacteria and are the site of extensive horizontal gene transfer of antibiotic resistance genes.</title>
        <authorList>
            <person name="Diorio-Toth L."/>
        </authorList>
    </citation>
    <scope>NUCLEOTIDE SEQUENCE</scope>
    <source>
        <strain evidence="3">GD03710</strain>
    </source>
</reference>
<evidence type="ECO:0000313" key="3">
    <source>
        <dbReference type="EMBL" id="MDH1506091.1"/>
    </source>
</evidence>
<feature type="domain" description="T6SS Phospholipase effector Tle1-like catalytic" evidence="2">
    <location>
        <begin position="269"/>
        <end position="353"/>
    </location>
</feature>
<sequence>MRTLARKGDPTSTGGAIQDGDSSWLSEGSPTTYIGMIATCPACKVGQGPIVAVGPRSIIGPGGPVALQGDYVACGCPPMSNTILPAQGTTVGDNKGPRAKAASAPAEPPAPAPASSPATPLVPLVDPEEHRIGIFFDGTQNNRHNSELREQCEEASEAACKSIEKLIGTESSYDGGPTNIARLHQAYTGPAIYIEGIGTAAGKADTKIDMAFGTGATGVIARSKEGLAKISTMIASLPAGPVAVDVFGFSRGAAAARHFVNILLESNLGRQVHVAFVGLFDTVAAIGLDASNDENAPVRLYIAPGAAEKVVQLAAKDEYRLNFALNSVQPDHTELPLFGTHSDVGGGYLDQVEKTPIMRPYDAILKFGDDAAYKRFQAAANARLQEEAIPLYKGYAKDSSQIKPTISSFSVVSKSDAPMVGYVANAIMTRTVKPELQLLAGHLMQTIAQESGAPLTPLSEPVPGALAFLFDKYLGLWHGSGDLKLSKEQNEMLMTEYVHCSDNWTPLGPLYVNAPAPSRVRRVYQQTPGK</sequence>
<gene>
    <name evidence="3" type="ORF">N5I20_13580</name>
</gene>
<feature type="compositionally biased region" description="Polar residues" evidence="1">
    <location>
        <begin position="10"/>
        <end position="25"/>
    </location>
</feature>
<dbReference type="PANTHER" id="PTHR33840:SF1">
    <property type="entry name" value="TLE1 PHOSPHOLIPASE DOMAIN-CONTAINING PROTEIN"/>
    <property type="match status" value="1"/>
</dbReference>
<evidence type="ECO:0000313" key="4">
    <source>
        <dbReference type="Proteomes" id="UP001161704"/>
    </source>
</evidence>